<dbReference type="PROSITE" id="PS50240">
    <property type="entry name" value="TRYPSIN_DOM"/>
    <property type="match status" value="1"/>
</dbReference>
<feature type="signal peptide" evidence="4">
    <location>
        <begin position="1"/>
        <end position="22"/>
    </location>
</feature>
<dbReference type="OrthoDB" id="2019384at2759"/>
<dbReference type="InterPro" id="IPR018114">
    <property type="entry name" value="TRYPSIN_HIS"/>
</dbReference>
<dbReference type="CDD" id="cd00190">
    <property type="entry name" value="Tryp_SPc"/>
    <property type="match status" value="1"/>
</dbReference>
<dbReference type="AlphaFoldDB" id="A0A9N8Q308"/>
<feature type="disulfide bond" evidence="2">
    <location>
        <begin position="211"/>
        <end position="223"/>
    </location>
</feature>
<dbReference type="InterPro" id="IPR001254">
    <property type="entry name" value="Trypsin_dom"/>
</dbReference>
<organism evidence="7 8">
    <name type="scientific">Chrysodeixis includens</name>
    <name type="common">Soybean looper</name>
    <name type="synonym">Pseudoplusia includens</name>
    <dbReference type="NCBI Taxonomy" id="689277"/>
    <lineage>
        <taxon>Eukaryota</taxon>
        <taxon>Metazoa</taxon>
        <taxon>Ecdysozoa</taxon>
        <taxon>Arthropoda</taxon>
        <taxon>Hexapoda</taxon>
        <taxon>Insecta</taxon>
        <taxon>Pterygota</taxon>
        <taxon>Neoptera</taxon>
        <taxon>Endopterygota</taxon>
        <taxon>Lepidoptera</taxon>
        <taxon>Glossata</taxon>
        <taxon>Ditrysia</taxon>
        <taxon>Noctuoidea</taxon>
        <taxon>Noctuidae</taxon>
        <taxon>Plusiinae</taxon>
        <taxon>Chrysodeixis</taxon>
    </lineage>
</organism>
<feature type="disulfide bond" evidence="2">
    <location>
        <begin position="47"/>
        <end position="62"/>
    </location>
</feature>
<feature type="disulfide bond" evidence="2">
    <location>
        <begin position="218"/>
        <end position="236"/>
    </location>
</feature>
<evidence type="ECO:0000256" key="1">
    <source>
        <dbReference type="ARBA" id="ARBA00023157"/>
    </source>
</evidence>
<evidence type="ECO:0000256" key="3">
    <source>
        <dbReference type="PROSITE-ProRule" id="PRU00302"/>
    </source>
</evidence>
<keyword evidence="1 3" id="KW-1015">Disulfide bond</keyword>
<proteinExistence type="predicted"/>
<evidence type="ECO:0000313" key="8">
    <source>
        <dbReference type="Proteomes" id="UP001154114"/>
    </source>
</evidence>
<dbReference type="InterPro" id="IPR009003">
    <property type="entry name" value="Peptidase_S1_PA"/>
</dbReference>
<dbReference type="PANTHER" id="PTHR24252:SF7">
    <property type="entry name" value="HYALIN"/>
    <property type="match status" value="1"/>
</dbReference>
<dbReference type="SUPFAM" id="SSF57535">
    <property type="entry name" value="Complement control module/SCR domain"/>
    <property type="match status" value="1"/>
</dbReference>
<dbReference type="PROSITE" id="PS50068">
    <property type="entry name" value="LDLRA_2"/>
    <property type="match status" value="5"/>
</dbReference>
<comment type="caution">
    <text evidence="3">Lacks conserved residue(s) required for the propagation of feature annotation.</text>
</comment>
<dbReference type="GO" id="GO:0004252">
    <property type="term" value="F:serine-type endopeptidase activity"/>
    <property type="evidence" value="ECO:0007669"/>
    <property type="project" value="InterPro"/>
</dbReference>
<dbReference type="Pfam" id="PF00089">
    <property type="entry name" value="Trypsin"/>
    <property type="match status" value="1"/>
</dbReference>
<dbReference type="InterPro" id="IPR000436">
    <property type="entry name" value="Sushi_SCR_CCP_dom"/>
</dbReference>
<keyword evidence="8" id="KW-1185">Reference proteome</keyword>
<feature type="disulfide bond" evidence="2">
    <location>
        <begin position="94"/>
        <end position="112"/>
    </location>
</feature>
<dbReference type="PROSITE" id="PS50923">
    <property type="entry name" value="SUSHI"/>
    <property type="match status" value="1"/>
</dbReference>
<evidence type="ECO:0000256" key="4">
    <source>
        <dbReference type="SAM" id="SignalP"/>
    </source>
</evidence>
<dbReference type="InterPro" id="IPR002172">
    <property type="entry name" value="LDrepeatLR_classA_rpt"/>
</dbReference>
<dbReference type="PROSITE" id="PS00134">
    <property type="entry name" value="TRYPSIN_HIS"/>
    <property type="match status" value="1"/>
</dbReference>
<dbReference type="SMART" id="SM00020">
    <property type="entry name" value="Tryp_SPc"/>
    <property type="match status" value="1"/>
</dbReference>
<feature type="chain" id="PRO_5040426297" description="Modular serine protease-like" evidence="4">
    <location>
        <begin position="23"/>
        <end position="668"/>
    </location>
</feature>
<dbReference type="InterPro" id="IPR043504">
    <property type="entry name" value="Peptidase_S1_PA_chymotrypsin"/>
</dbReference>
<feature type="domain" description="Peptidase S1" evidence="5">
    <location>
        <begin position="411"/>
        <end position="668"/>
    </location>
</feature>
<dbReference type="PROSITE" id="PS01209">
    <property type="entry name" value="LDLRA_1"/>
    <property type="match status" value="4"/>
</dbReference>
<dbReference type="InterPro" id="IPR035976">
    <property type="entry name" value="Sushi/SCR/CCP_sf"/>
</dbReference>
<dbReference type="PANTHER" id="PTHR24252">
    <property type="entry name" value="ACROSIN-RELATED"/>
    <property type="match status" value="1"/>
</dbReference>
<dbReference type="SUPFAM" id="SSF50494">
    <property type="entry name" value="Trypsin-like serine proteases"/>
    <property type="match status" value="1"/>
</dbReference>
<keyword evidence="3" id="KW-0768">Sushi</keyword>
<keyword evidence="4" id="KW-0732">Signal</keyword>
<feature type="domain" description="Sushi" evidence="6">
    <location>
        <begin position="264"/>
        <end position="329"/>
    </location>
</feature>
<dbReference type="EMBL" id="LR824031">
    <property type="protein sequence ID" value="CAD0206359.1"/>
    <property type="molecule type" value="Genomic_DNA"/>
</dbReference>
<feature type="disulfide bond" evidence="2">
    <location>
        <begin position="35"/>
        <end position="53"/>
    </location>
</feature>
<dbReference type="SUPFAM" id="SSF57424">
    <property type="entry name" value="LDL receptor-like module"/>
    <property type="match status" value="5"/>
</dbReference>
<feature type="disulfide bond" evidence="2">
    <location>
        <begin position="28"/>
        <end position="40"/>
    </location>
</feature>
<dbReference type="InterPro" id="IPR036055">
    <property type="entry name" value="LDL_receptor-like_sf"/>
</dbReference>
<dbReference type="Gene3D" id="2.40.10.10">
    <property type="entry name" value="Trypsin-like serine proteases"/>
    <property type="match status" value="1"/>
</dbReference>
<dbReference type="SMART" id="SM00192">
    <property type="entry name" value="LDLa"/>
    <property type="match status" value="5"/>
</dbReference>
<evidence type="ECO:0000313" key="7">
    <source>
        <dbReference type="EMBL" id="CAD0206359.1"/>
    </source>
</evidence>
<feature type="disulfide bond" evidence="2">
    <location>
        <begin position="135"/>
        <end position="153"/>
    </location>
</feature>
<dbReference type="SMART" id="SM00032">
    <property type="entry name" value="CCP"/>
    <property type="match status" value="1"/>
</dbReference>
<protein>
    <recommendedName>
        <fullName evidence="9">Modular serine protease-like</fullName>
    </recommendedName>
</protein>
<dbReference type="InterPro" id="IPR023415">
    <property type="entry name" value="LDLR_class-A_CS"/>
</dbReference>
<dbReference type="Pfam" id="PF00057">
    <property type="entry name" value="Ldl_recept_a"/>
    <property type="match status" value="5"/>
</dbReference>
<feature type="disulfide bond" evidence="2">
    <location>
        <begin position="87"/>
        <end position="99"/>
    </location>
</feature>
<sequence length="668" mass="72707">MFVLNIVFVSLAISSALGSVAGQRTNSCGVGEFSCSDGTCVAHGLVCDGHRDCSDGTDETICFTSNNEGELLGEPILHRLKRQASRCRRDQWQCRDGTCISFDGKCDGVIDCPDDSDETFALCRKTRCQPNWFRCTYGACVDGTAPCNGKSECADNSDELMPACRNETSEAQGVFKCADGTSIPASDHCDGTSNCPDGSDETISACAAKICPSYLFQCAYGACVDQGSDCNGKQECADGSDEMDELCNRQLPSGQPTTGPTSSGRCVLPPYPEHGTYRVTNAPLARPGQAFGSLQLTVSCNSDYGISGNELVFCQGGTWSTESFPTCKRLCKLDMNPSVQYHCIVSGSITGERACRSHEPVGTVVRPECNKPNYYSAKVLTLMRCTEYGWDYPAVCVPECGRVTPDGVDLIIDGRRAKRGELPWHAGIYRKKTRPYMQICGGSLVSNTVVISAAHCFWDDATKKQPASDYAVAIGKLYRPWNNSMDVDAQYSDVRDVHIPARFQGSAANFQEDIAIVILQTAFVYKTYVRPVCLDFDVNFDRTQLQPPKMGKVAGWGLTSEDGLASQVLKVVELPYVSIDECINTAPSGFREYITSDKICAGYTNGTALCKGDSGGGLSFPAFDRDVERYYLRGIVSTAPNNEHLCNSHTLTTFTQITKHETFIKEFL</sequence>
<reference evidence="7" key="1">
    <citation type="submission" date="2021-12" db="EMBL/GenBank/DDBJ databases">
        <authorList>
            <person name="King R."/>
        </authorList>
    </citation>
    <scope>NUCLEOTIDE SEQUENCE</scope>
</reference>
<dbReference type="Gene3D" id="2.10.70.10">
    <property type="entry name" value="Complement Module, domain 1"/>
    <property type="match status" value="1"/>
</dbReference>
<evidence type="ECO:0000259" key="5">
    <source>
        <dbReference type="PROSITE" id="PS50240"/>
    </source>
</evidence>
<dbReference type="Proteomes" id="UP001154114">
    <property type="component" value="Chromosome 28"/>
</dbReference>
<gene>
    <name evidence="7" type="ORF">CINC_LOCUS8653</name>
</gene>
<dbReference type="PRINTS" id="PR00261">
    <property type="entry name" value="LDLRECEPTOR"/>
</dbReference>
<dbReference type="GO" id="GO:0006508">
    <property type="term" value="P:proteolysis"/>
    <property type="evidence" value="ECO:0007669"/>
    <property type="project" value="InterPro"/>
</dbReference>
<dbReference type="CDD" id="cd00112">
    <property type="entry name" value="LDLa"/>
    <property type="match status" value="5"/>
</dbReference>
<evidence type="ECO:0000256" key="2">
    <source>
        <dbReference type="PROSITE-ProRule" id="PRU00124"/>
    </source>
</evidence>
<feature type="disulfide bond" evidence="2">
    <location>
        <begin position="177"/>
        <end position="195"/>
    </location>
</feature>
<name>A0A9N8Q308_CHRIL</name>
<feature type="disulfide bond" evidence="3">
    <location>
        <begin position="300"/>
        <end position="327"/>
    </location>
</feature>
<evidence type="ECO:0000259" key="6">
    <source>
        <dbReference type="PROSITE" id="PS50923"/>
    </source>
</evidence>
<evidence type="ECO:0008006" key="9">
    <source>
        <dbReference type="Google" id="ProtNLM"/>
    </source>
</evidence>
<dbReference type="Gene3D" id="4.10.400.10">
    <property type="entry name" value="Low-density Lipoprotein Receptor"/>
    <property type="match status" value="5"/>
</dbReference>
<feature type="disulfide bond" evidence="2">
    <location>
        <begin position="128"/>
        <end position="140"/>
    </location>
</feature>
<accession>A0A9N8Q308</accession>
<dbReference type="CDD" id="cd00033">
    <property type="entry name" value="CCP"/>
    <property type="match status" value="1"/>
</dbReference>